<dbReference type="InterPro" id="IPR005061">
    <property type="entry name" value="Ist1"/>
</dbReference>
<protein>
    <recommendedName>
        <fullName evidence="4">IST1-like protein</fullName>
    </recommendedName>
</protein>
<dbReference type="PANTHER" id="PTHR12161:SF14">
    <property type="entry name" value="REGULATOR OF VPS4 ACTIVITY IN THE MVB PATHWAY PROTEIN"/>
    <property type="match status" value="1"/>
</dbReference>
<dbReference type="GO" id="GO:0015031">
    <property type="term" value="P:protein transport"/>
    <property type="evidence" value="ECO:0007669"/>
    <property type="project" value="InterPro"/>
</dbReference>
<comment type="similarity">
    <text evidence="1">Belongs to the IST1 family.</text>
</comment>
<gene>
    <name evidence="2" type="ORF">HHK36_014080</name>
</gene>
<sequence>MLDGLLGRRFSSKCKSLIKITKTRIDAIRRKRNAMQKFLKKDIADLLANDLDTNAVLLCLVVQQAQGLIIELNHSSCYDFVEQFCGCISKHLSIMQKQRECPEECREAVPSLISAAARFADLPELRDLRHILTEKYGNSLESFANQEFVEKLASKPPTTDKKLQLLRNIAQEFSIKWDSKAFEQKIYNPPASAHVSL</sequence>
<dbReference type="EMBL" id="JABCRI010000009">
    <property type="protein sequence ID" value="KAF8400778.1"/>
    <property type="molecule type" value="Genomic_DNA"/>
</dbReference>
<dbReference type="Gene3D" id="1.20.1260.60">
    <property type="entry name" value="Vacuolar protein sorting-associated protein Ist1"/>
    <property type="match status" value="1"/>
</dbReference>
<dbReference type="PANTHER" id="PTHR12161">
    <property type="entry name" value="IST1 FAMILY MEMBER"/>
    <property type="match status" value="1"/>
</dbReference>
<dbReference type="OrthoDB" id="29853at2759"/>
<accession>A0A834Z977</accession>
<evidence type="ECO:0000256" key="1">
    <source>
        <dbReference type="ARBA" id="ARBA00005536"/>
    </source>
</evidence>
<keyword evidence="3" id="KW-1185">Reference proteome</keyword>
<organism evidence="2 3">
    <name type="scientific">Tetracentron sinense</name>
    <name type="common">Spur-leaf</name>
    <dbReference type="NCBI Taxonomy" id="13715"/>
    <lineage>
        <taxon>Eukaryota</taxon>
        <taxon>Viridiplantae</taxon>
        <taxon>Streptophyta</taxon>
        <taxon>Embryophyta</taxon>
        <taxon>Tracheophyta</taxon>
        <taxon>Spermatophyta</taxon>
        <taxon>Magnoliopsida</taxon>
        <taxon>Trochodendrales</taxon>
        <taxon>Trochodendraceae</taxon>
        <taxon>Tetracentron</taxon>
    </lineage>
</organism>
<reference evidence="2 3" key="1">
    <citation type="submission" date="2020-04" db="EMBL/GenBank/DDBJ databases">
        <title>Plant Genome Project.</title>
        <authorList>
            <person name="Zhang R.-G."/>
        </authorList>
    </citation>
    <scope>NUCLEOTIDE SEQUENCE [LARGE SCALE GENOMIC DNA]</scope>
    <source>
        <strain evidence="2">YNK0</strain>
        <tissue evidence="2">Leaf</tissue>
    </source>
</reference>
<dbReference type="Proteomes" id="UP000655225">
    <property type="component" value="Unassembled WGS sequence"/>
</dbReference>
<dbReference type="Pfam" id="PF03398">
    <property type="entry name" value="Ist1"/>
    <property type="match status" value="1"/>
</dbReference>
<comment type="caution">
    <text evidence="2">The sequence shown here is derived from an EMBL/GenBank/DDBJ whole genome shotgun (WGS) entry which is preliminary data.</text>
</comment>
<evidence type="ECO:0008006" key="4">
    <source>
        <dbReference type="Google" id="ProtNLM"/>
    </source>
</evidence>
<dbReference type="FunFam" id="1.20.1260.60:FF:000002">
    <property type="entry name" value="Vacuolar protein sorting-associated protein IST1"/>
    <property type="match status" value="1"/>
</dbReference>
<dbReference type="InterPro" id="IPR042277">
    <property type="entry name" value="IST1-like"/>
</dbReference>
<name>A0A834Z977_TETSI</name>
<evidence type="ECO:0000313" key="3">
    <source>
        <dbReference type="Proteomes" id="UP000655225"/>
    </source>
</evidence>
<evidence type="ECO:0000313" key="2">
    <source>
        <dbReference type="EMBL" id="KAF8400778.1"/>
    </source>
</evidence>
<dbReference type="AlphaFoldDB" id="A0A834Z977"/>
<proteinExistence type="inferred from homology"/>
<dbReference type="OMA" id="QNSSKCP"/>